<dbReference type="InterPro" id="IPR001173">
    <property type="entry name" value="Glyco_trans_2-like"/>
</dbReference>
<gene>
    <name evidence="7" type="ORF">GV791_10050</name>
</gene>
<reference evidence="7 8" key="1">
    <citation type="submission" date="2020-01" db="EMBL/GenBank/DDBJ databases">
        <title>Genetics and antimicrobial susceptibilities of Nocardia species isolated from the soil; a comparison with species isolated from humans.</title>
        <authorList>
            <person name="Carrasco G."/>
            <person name="Monzon S."/>
            <person name="Sansegundo M."/>
            <person name="Garcia E."/>
            <person name="Garrido N."/>
            <person name="Medina M.J."/>
            <person name="Villalon P."/>
            <person name="Ramirez-Arocha A.C."/>
            <person name="Jimenez P."/>
            <person name="Cuesta I."/>
            <person name="Valdezate S."/>
        </authorList>
    </citation>
    <scope>NUCLEOTIDE SEQUENCE [LARGE SCALE GENOMIC DNA]</scope>
    <source>
        <strain evidence="7 8">CNM20110626</strain>
    </source>
</reference>
<evidence type="ECO:0000256" key="2">
    <source>
        <dbReference type="ARBA" id="ARBA00006739"/>
    </source>
</evidence>
<proteinExistence type="inferred from homology"/>
<feature type="compositionally biased region" description="Basic residues" evidence="5">
    <location>
        <begin position="290"/>
        <end position="305"/>
    </location>
</feature>
<dbReference type="CDD" id="cd00761">
    <property type="entry name" value="Glyco_tranf_GTA_type"/>
    <property type="match status" value="1"/>
</dbReference>
<dbReference type="AlphaFoldDB" id="A0A6P1CML9"/>
<accession>A0A6P1CML9</accession>
<evidence type="ECO:0000256" key="1">
    <source>
        <dbReference type="ARBA" id="ARBA00004776"/>
    </source>
</evidence>
<dbReference type="PANTHER" id="PTHR43179:SF12">
    <property type="entry name" value="GALACTOFURANOSYLTRANSFERASE GLFT2"/>
    <property type="match status" value="1"/>
</dbReference>
<evidence type="ECO:0000313" key="7">
    <source>
        <dbReference type="EMBL" id="NEW32903.1"/>
    </source>
</evidence>
<keyword evidence="4 7" id="KW-0808">Transferase</keyword>
<protein>
    <submittedName>
        <fullName evidence="7">Glycosyltransferase family 2 protein</fullName>
    </submittedName>
</protein>
<dbReference type="EMBL" id="JAAGVB010000012">
    <property type="protein sequence ID" value="NEW32903.1"/>
    <property type="molecule type" value="Genomic_DNA"/>
</dbReference>
<evidence type="ECO:0000256" key="5">
    <source>
        <dbReference type="SAM" id="MobiDB-lite"/>
    </source>
</evidence>
<feature type="region of interest" description="Disordered" evidence="5">
    <location>
        <begin position="278"/>
        <end position="305"/>
    </location>
</feature>
<evidence type="ECO:0000259" key="6">
    <source>
        <dbReference type="Pfam" id="PF00535"/>
    </source>
</evidence>
<evidence type="ECO:0000256" key="3">
    <source>
        <dbReference type="ARBA" id="ARBA00022676"/>
    </source>
</evidence>
<sequence>MGPDLDVLIPTRNREIELATTLSGLAAQDLPGFGVVVSDQSDVAPGYDTPAARSMRRVLTRHGHPVRLGRHLPRRGMAEHRAHLLSRSTARYVLFLDDDVWLEPGTLTRMREAIGAMGCGLVGCAVQGLSHLDDWRPGELTPFELWHGPPQPEHIVRGEPAWERWTLHNAANPAHLADAVVRRPGQTYAYKIAWIGGCVLYDRGALLDTGGFDFWTDLPAEHSGEDVLAQLRVIARYGGAGLLPSGAIHLESPTTVTDRRVEAYEVVPPEFWPQRAIREDGQHGWPAGRPRARAVRRRHPRSSPT</sequence>
<dbReference type="Gene3D" id="3.90.550.10">
    <property type="entry name" value="Spore Coat Polysaccharide Biosynthesis Protein SpsA, Chain A"/>
    <property type="match status" value="1"/>
</dbReference>
<dbReference type="SUPFAM" id="SSF53448">
    <property type="entry name" value="Nucleotide-diphospho-sugar transferases"/>
    <property type="match status" value="1"/>
</dbReference>
<comment type="similarity">
    <text evidence="2">Belongs to the glycosyltransferase 2 family.</text>
</comment>
<evidence type="ECO:0000256" key="4">
    <source>
        <dbReference type="ARBA" id="ARBA00022679"/>
    </source>
</evidence>
<feature type="domain" description="Glycosyltransferase 2-like" evidence="6">
    <location>
        <begin position="7"/>
        <end position="127"/>
    </location>
</feature>
<evidence type="ECO:0000313" key="8">
    <source>
        <dbReference type="Proteomes" id="UP000471166"/>
    </source>
</evidence>
<dbReference type="Proteomes" id="UP000471166">
    <property type="component" value="Unassembled WGS sequence"/>
</dbReference>
<name>A0A6P1CML9_9NOCA</name>
<dbReference type="Pfam" id="PF00535">
    <property type="entry name" value="Glycos_transf_2"/>
    <property type="match status" value="1"/>
</dbReference>
<dbReference type="InterPro" id="IPR029044">
    <property type="entry name" value="Nucleotide-diphossugar_trans"/>
</dbReference>
<dbReference type="GO" id="GO:0016757">
    <property type="term" value="F:glycosyltransferase activity"/>
    <property type="evidence" value="ECO:0007669"/>
    <property type="project" value="UniProtKB-KW"/>
</dbReference>
<organism evidence="7 8">
    <name type="scientific">Nocardia cyriacigeorgica</name>
    <dbReference type="NCBI Taxonomy" id="135487"/>
    <lineage>
        <taxon>Bacteria</taxon>
        <taxon>Bacillati</taxon>
        <taxon>Actinomycetota</taxon>
        <taxon>Actinomycetes</taxon>
        <taxon>Mycobacteriales</taxon>
        <taxon>Nocardiaceae</taxon>
        <taxon>Nocardia</taxon>
    </lineage>
</organism>
<comment type="caution">
    <text evidence="7">The sequence shown here is derived from an EMBL/GenBank/DDBJ whole genome shotgun (WGS) entry which is preliminary data.</text>
</comment>
<comment type="pathway">
    <text evidence="1">Cell wall biogenesis; cell wall polysaccharide biosynthesis.</text>
</comment>
<keyword evidence="3" id="KW-0328">Glycosyltransferase</keyword>
<dbReference type="PANTHER" id="PTHR43179">
    <property type="entry name" value="RHAMNOSYLTRANSFERASE WBBL"/>
    <property type="match status" value="1"/>
</dbReference>
<dbReference type="RefSeq" id="WP_163843885.1">
    <property type="nucleotide sequence ID" value="NZ_AP026975.1"/>
</dbReference>